<keyword evidence="4" id="KW-0433">Leucine-rich repeat</keyword>
<protein>
    <submittedName>
        <fullName evidence="13">Putative transferase</fullName>
        <ecNumber evidence="13">2.7.-.-</ecNumber>
    </submittedName>
</protein>
<organism evidence="13 14">
    <name type="scientific">Rosa chinensis</name>
    <name type="common">China rose</name>
    <dbReference type="NCBI Taxonomy" id="74649"/>
    <lineage>
        <taxon>Eukaryota</taxon>
        <taxon>Viridiplantae</taxon>
        <taxon>Streptophyta</taxon>
        <taxon>Embryophyta</taxon>
        <taxon>Tracheophyta</taxon>
        <taxon>Spermatophyta</taxon>
        <taxon>Magnoliopsida</taxon>
        <taxon>eudicotyledons</taxon>
        <taxon>Gunneridae</taxon>
        <taxon>Pentapetalae</taxon>
        <taxon>rosids</taxon>
        <taxon>fabids</taxon>
        <taxon>Rosales</taxon>
        <taxon>Rosaceae</taxon>
        <taxon>Rosoideae</taxon>
        <taxon>Rosoideae incertae sedis</taxon>
        <taxon>Rosa</taxon>
    </lineage>
</organism>
<evidence type="ECO:0000313" key="13">
    <source>
        <dbReference type="EMBL" id="PRQ49179.1"/>
    </source>
</evidence>
<comment type="caution">
    <text evidence="13">The sequence shown here is derived from an EMBL/GenBank/DDBJ whole genome shotgun (WGS) entry which is preliminary data.</text>
</comment>
<dbReference type="InterPro" id="IPR032675">
    <property type="entry name" value="LRR_dom_sf"/>
</dbReference>
<dbReference type="EC" id="2.7.-.-" evidence="13"/>
<evidence type="ECO:0000256" key="10">
    <source>
        <dbReference type="ARBA" id="ARBA00023170"/>
    </source>
</evidence>
<name>A0A2P6RRX4_ROSCH</name>
<dbReference type="GO" id="GO:0016740">
    <property type="term" value="F:transferase activity"/>
    <property type="evidence" value="ECO:0007669"/>
    <property type="project" value="UniProtKB-KW"/>
</dbReference>
<evidence type="ECO:0000313" key="14">
    <source>
        <dbReference type="Proteomes" id="UP000238479"/>
    </source>
</evidence>
<keyword evidence="14" id="KW-1185">Reference proteome</keyword>
<dbReference type="PANTHER" id="PTHR27004">
    <property type="entry name" value="RECEPTOR-LIKE PROTEIN 12 ISOFORM X1"/>
    <property type="match status" value="1"/>
</dbReference>
<keyword evidence="3" id="KW-1003">Cell membrane</keyword>
<keyword evidence="8 12" id="KW-1133">Transmembrane helix</keyword>
<dbReference type="Pfam" id="PF12799">
    <property type="entry name" value="LRR_4"/>
    <property type="match status" value="1"/>
</dbReference>
<keyword evidence="6" id="KW-0732">Signal</keyword>
<dbReference type="EMBL" id="PDCK01000040">
    <property type="protein sequence ID" value="PRQ49179.1"/>
    <property type="molecule type" value="Genomic_DNA"/>
</dbReference>
<dbReference type="STRING" id="74649.A0A2P6RRX4"/>
<dbReference type="InterPro" id="IPR001611">
    <property type="entry name" value="Leu-rich_rpt"/>
</dbReference>
<dbReference type="PANTHER" id="PTHR27004:SF428">
    <property type="entry name" value="OS01G0160600 PROTEIN"/>
    <property type="match status" value="1"/>
</dbReference>
<keyword evidence="5 12" id="KW-0812">Transmembrane</keyword>
<keyword evidence="13" id="KW-0808">Transferase</keyword>
<keyword evidence="10" id="KW-0675">Receptor</keyword>
<evidence type="ECO:0000256" key="11">
    <source>
        <dbReference type="ARBA" id="ARBA00023180"/>
    </source>
</evidence>
<dbReference type="GO" id="GO:0005886">
    <property type="term" value="C:plasma membrane"/>
    <property type="evidence" value="ECO:0007669"/>
    <property type="project" value="UniProtKB-SubCell"/>
</dbReference>
<evidence type="ECO:0000256" key="5">
    <source>
        <dbReference type="ARBA" id="ARBA00022692"/>
    </source>
</evidence>
<dbReference type="Proteomes" id="UP000238479">
    <property type="component" value="Chromosome 2"/>
</dbReference>
<comment type="subcellular location">
    <subcellularLocation>
        <location evidence="1">Cell membrane</location>
        <topology evidence="1">Single-pass type I membrane protein</topology>
    </subcellularLocation>
</comment>
<sequence length="318" mass="35202">MDNHFFGPIPEELGRCKSLVKMRLMKNTLNGTIPAGIFSLPDVNIIELADNYLSGELPMQMSGAWLETLTLSNNQISGRIPSAIGNLPHLQILHLQMNRFSGKVQEEIFNLPWLAELNIRTNNFGGEIPASISGCSSLTSLDFSQNNFVGEIPRGIGKLKVIELLNFSRNKLTGPIPVEFTYMASLKTLDLSYNNFIGRIPTGGQFLELNASFEGNPHLSSHSSNKVIIAGLTGALLTLLLMLLLIYVLIRVYRKRKNSKIQKCSSWNLTVFQVQLDLNIEDVLQCLNALTHRTLLVGAVLEMSTKGQCQTVMSPSND</sequence>
<keyword evidence="9 12" id="KW-0472">Membrane</keyword>
<evidence type="ECO:0000256" key="1">
    <source>
        <dbReference type="ARBA" id="ARBA00004251"/>
    </source>
</evidence>
<evidence type="ECO:0000256" key="9">
    <source>
        <dbReference type="ARBA" id="ARBA00023136"/>
    </source>
</evidence>
<reference evidence="13 14" key="1">
    <citation type="journal article" date="2018" name="Nat. Genet.">
        <title>The Rosa genome provides new insights in the design of modern roses.</title>
        <authorList>
            <person name="Bendahmane M."/>
        </authorList>
    </citation>
    <scope>NUCLEOTIDE SEQUENCE [LARGE SCALE GENOMIC DNA]</scope>
    <source>
        <strain evidence="14">cv. Old Blush</strain>
    </source>
</reference>
<dbReference type="InterPro" id="IPR025875">
    <property type="entry name" value="Leu-rich_rpt_4"/>
</dbReference>
<feature type="transmembrane region" description="Helical" evidence="12">
    <location>
        <begin position="227"/>
        <end position="250"/>
    </location>
</feature>
<evidence type="ECO:0000256" key="4">
    <source>
        <dbReference type="ARBA" id="ARBA00022614"/>
    </source>
</evidence>
<evidence type="ECO:0000256" key="12">
    <source>
        <dbReference type="SAM" id="Phobius"/>
    </source>
</evidence>
<evidence type="ECO:0000256" key="3">
    <source>
        <dbReference type="ARBA" id="ARBA00022475"/>
    </source>
</evidence>
<dbReference type="AlphaFoldDB" id="A0A2P6RRX4"/>
<dbReference type="OMA" id="ISNMNLC"/>
<dbReference type="Pfam" id="PF13855">
    <property type="entry name" value="LRR_8"/>
    <property type="match status" value="1"/>
</dbReference>
<gene>
    <name evidence="13" type="ORF">RchiOBHm_Chr2g0119041</name>
</gene>
<comment type="similarity">
    <text evidence="2">Belongs to the RLP family.</text>
</comment>
<evidence type="ECO:0000256" key="8">
    <source>
        <dbReference type="ARBA" id="ARBA00022989"/>
    </source>
</evidence>
<dbReference type="SUPFAM" id="SSF52058">
    <property type="entry name" value="L domain-like"/>
    <property type="match status" value="1"/>
</dbReference>
<keyword evidence="7" id="KW-0677">Repeat</keyword>
<evidence type="ECO:0000256" key="7">
    <source>
        <dbReference type="ARBA" id="ARBA00022737"/>
    </source>
</evidence>
<evidence type="ECO:0000256" key="2">
    <source>
        <dbReference type="ARBA" id="ARBA00009592"/>
    </source>
</evidence>
<dbReference type="Gramene" id="PRQ49179">
    <property type="protein sequence ID" value="PRQ49179"/>
    <property type="gene ID" value="RchiOBHm_Chr2g0119041"/>
</dbReference>
<dbReference type="Gene3D" id="3.80.10.10">
    <property type="entry name" value="Ribonuclease Inhibitor"/>
    <property type="match status" value="1"/>
</dbReference>
<dbReference type="GO" id="GO:0051606">
    <property type="term" value="P:detection of stimulus"/>
    <property type="evidence" value="ECO:0007669"/>
    <property type="project" value="UniProtKB-ARBA"/>
</dbReference>
<dbReference type="FunFam" id="3.80.10.10:FF:000383">
    <property type="entry name" value="Leucine-rich repeat receptor protein kinase EMS1"/>
    <property type="match status" value="1"/>
</dbReference>
<proteinExistence type="inferred from homology"/>
<dbReference type="FunFam" id="3.80.10.10:FF:000470">
    <property type="entry name" value="LRR receptor-like serine/threonine-protein kinase RPK2"/>
    <property type="match status" value="1"/>
</dbReference>
<evidence type="ECO:0000256" key="6">
    <source>
        <dbReference type="ARBA" id="ARBA00022729"/>
    </source>
</evidence>
<accession>A0A2P6RRX4</accession>
<dbReference type="Pfam" id="PF00560">
    <property type="entry name" value="LRR_1"/>
    <property type="match status" value="1"/>
</dbReference>
<keyword evidence="11" id="KW-0325">Glycoprotein</keyword>